<reference evidence="1" key="2">
    <citation type="journal article" date="2023" name="Microbiol Resour">
        <title>Decontamination and Annotation of the Draft Genome Sequence of the Oomycete Lagenidium giganteum ARSEF 373.</title>
        <authorList>
            <person name="Morgan W.R."/>
            <person name="Tartar A."/>
        </authorList>
    </citation>
    <scope>NUCLEOTIDE SEQUENCE</scope>
    <source>
        <strain evidence="1">ARSEF 373</strain>
    </source>
</reference>
<evidence type="ECO:0000313" key="1">
    <source>
        <dbReference type="EMBL" id="DAZ92437.1"/>
    </source>
</evidence>
<name>A0AAV2YA02_9STRA</name>
<keyword evidence="2" id="KW-1185">Reference proteome</keyword>
<accession>A0AAV2YA02</accession>
<sequence>MRLTSPYVGQSLYRLKSNHFPIWNRLANNRSCPHPECSSQSYFLVLPGFWSCWVAKRRWWHLLRIWHVIGLASIDADAIATILAFERMVTPPNAWQIRSATLATHERALEAHTVVHDATNQLWSFIIATTIYAIWIERLSRMEDPALSEASHDVIAVAGLRQSITLLQRSSYQSKVILWKLTRSRRSQQNFSGMLKYQFYAYSNNENGLRLLCAVFCFDGGFRRGSGSVIVRVQTCSHAAQIEWIASISLRATPTTNNVAEYTGLIHGLRPRLLLRRPAEEAQASSSRVRSPNGPSSGIARLGIF</sequence>
<reference evidence="1" key="1">
    <citation type="submission" date="2022-11" db="EMBL/GenBank/DDBJ databases">
        <authorList>
            <person name="Morgan W.R."/>
            <person name="Tartar A."/>
        </authorList>
    </citation>
    <scope>NUCLEOTIDE SEQUENCE</scope>
    <source>
        <strain evidence="1">ARSEF 373</strain>
    </source>
</reference>
<dbReference type="AlphaFoldDB" id="A0AAV2YA02"/>
<comment type="caution">
    <text evidence="1">The sequence shown here is derived from an EMBL/GenBank/DDBJ whole genome shotgun (WGS) entry which is preliminary data.</text>
</comment>
<dbReference type="EMBL" id="DAKRPA010000436">
    <property type="protein sequence ID" value="DAZ92437.1"/>
    <property type="molecule type" value="Genomic_DNA"/>
</dbReference>
<dbReference type="Proteomes" id="UP001146120">
    <property type="component" value="Unassembled WGS sequence"/>
</dbReference>
<evidence type="ECO:0000313" key="2">
    <source>
        <dbReference type="Proteomes" id="UP001146120"/>
    </source>
</evidence>
<gene>
    <name evidence="1" type="ORF">N0F65_000221</name>
</gene>
<proteinExistence type="predicted"/>
<protein>
    <submittedName>
        <fullName evidence="1">Uncharacterized protein</fullName>
    </submittedName>
</protein>
<organism evidence="1 2">
    <name type="scientific">Lagenidium giganteum</name>
    <dbReference type="NCBI Taxonomy" id="4803"/>
    <lineage>
        <taxon>Eukaryota</taxon>
        <taxon>Sar</taxon>
        <taxon>Stramenopiles</taxon>
        <taxon>Oomycota</taxon>
        <taxon>Peronosporomycetes</taxon>
        <taxon>Pythiales</taxon>
        <taxon>Pythiaceae</taxon>
    </lineage>
</organism>